<name>T0I135_9SPHN</name>
<reference evidence="1 2" key="1">
    <citation type="journal article" date="2013" name="Genome Announc.">
        <title>Draft Genome Sequence of Sphingobium lactosutens Strain DS20T, Isolated from a Hexachlorocyclohexane Dumpsite.</title>
        <authorList>
            <person name="Kumar R."/>
            <person name="Dwivedi V."/>
            <person name="Negi V."/>
            <person name="Khurana J.P."/>
            <person name="Lal R."/>
        </authorList>
    </citation>
    <scope>NUCLEOTIDE SEQUENCE [LARGE SCALE GENOMIC DNA]</scope>
    <source>
        <strain evidence="1 2">DS20</strain>
    </source>
</reference>
<evidence type="ECO:0000313" key="2">
    <source>
        <dbReference type="Proteomes" id="UP000015531"/>
    </source>
</evidence>
<keyword evidence="2" id="KW-1185">Reference proteome</keyword>
<protein>
    <submittedName>
        <fullName evidence="1">Uncharacterized protein</fullName>
    </submittedName>
</protein>
<dbReference type="AlphaFoldDB" id="T0I135"/>
<accession>T0I135</accession>
<organism evidence="1 2">
    <name type="scientific">Sphingobium lactosutens DS20</name>
    <dbReference type="NCBI Taxonomy" id="1331060"/>
    <lineage>
        <taxon>Bacteria</taxon>
        <taxon>Pseudomonadati</taxon>
        <taxon>Pseudomonadota</taxon>
        <taxon>Alphaproteobacteria</taxon>
        <taxon>Sphingomonadales</taxon>
        <taxon>Sphingomonadaceae</taxon>
        <taxon>Sphingobium</taxon>
    </lineage>
</organism>
<comment type="caution">
    <text evidence="1">The sequence shown here is derived from an EMBL/GenBank/DDBJ whole genome shotgun (WGS) entry which is preliminary data.</text>
</comment>
<proteinExistence type="predicted"/>
<sequence length="40" mass="4420">MKAQAFTERPETAKLEVALRQGALDRLRFSPKTFDIAGVG</sequence>
<dbReference type="Proteomes" id="UP000015531">
    <property type="component" value="Unassembled WGS sequence"/>
</dbReference>
<dbReference type="EMBL" id="ATDP01000036">
    <property type="protein sequence ID" value="EQB19037.1"/>
    <property type="molecule type" value="Genomic_DNA"/>
</dbReference>
<evidence type="ECO:0000313" key="1">
    <source>
        <dbReference type="EMBL" id="EQB19037.1"/>
    </source>
</evidence>
<gene>
    <name evidence="1" type="ORF">RLDS_01240</name>
</gene>